<dbReference type="RefSeq" id="WP_124954469.1">
    <property type="nucleotide sequence ID" value="NZ_RRCH01000014.1"/>
</dbReference>
<dbReference type="AlphaFoldDB" id="A0A3P3RDD3"/>
<sequence>MHTTRDTYITALRHELVNFPEDTTFVGVVRRPTNRLRSVIDENCPSLGPPPDLSNEFKQLYEDFKMQGMCDDGAHNAAWDVVGFADRYRSHLTTDSDARKALAELTDRLQTDERLVLVCYENTDRKRCHRTLLQNSLAAKL</sequence>
<dbReference type="InterPro" id="IPR054495">
    <property type="entry name" value="DUF488-N3a"/>
</dbReference>
<reference evidence="2 3" key="1">
    <citation type="submission" date="2018-11" db="EMBL/GenBank/DDBJ databases">
        <title>Taxonoimc description of Halomarina strain SPP-AMP-1.</title>
        <authorList>
            <person name="Pal Y."/>
            <person name="Srinivasana K."/>
            <person name="Verma A."/>
            <person name="Kumar P."/>
        </authorList>
    </citation>
    <scope>NUCLEOTIDE SEQUENCE [LARGE SCALE GENOMIC DNA]</scope>
    <source>
        <strain evidence="2 3">SPP-AMP-1</strain>
    </source>
</reference>
<comment type="caution">
    <text evidence="2">The sequence shown here is derived from an EMBL/GenBank/DDBJ whole genome shotgun (WGS) entry which is preliminary data.</text>
</comment>
<protein>
    <submittedName>
        <fullName evidence="2">DUF488 family protein</fullName>
    </submittedName>
</protein>
<proteinExistence type="predicted"/>
<keyword evidence="3" id="KW-1185">Reference proteome</keyword>
<accession>A0A3P3RDD3</accession>
<feature type="domain" description="DUF488" evidence="1">
    <location>
        <begin position="20"/>
        <end position="140"/>
    </location>
</feature>
<dbReference type="Pfam" id="PF22751">
    <property type="entry name" value="DUF488-N3a"/>
    <property type="match status" value="1"/>
</dbReference>
<name>A0A3P3RDD3_9EURY</name>
<evidence type="ECO:0000259" key="1">
    <source>
        <dbReference type="Pfam" id="PF22751"/>
    </source>
</evidence>
<evidence type="ECO:0000313" key="3">
    <source>
        <dbReference type="Proteomes" id="UP000282322"/>
    </source>
</evidence>
<organism evidence="2 3">
    <name type="scientific">Halocatena pleomorpha</name>
    <dbReference type="NCBI Taxonomy" id="1785090"/>
    <lineage>
        <taxon>Archaea</taxon>
        <taxon>Methanobacteriati</taxon>
        <taxon>Methanobacteriota</taxon>
        <taxon>Stenosarchaea group</taxon>
        <taxon>Halobacteria</taxon>
        <taxon>Halobacteriales</taxon>
        <taxon>Natronomonadaceae</taxon>
        <taxon>Halocatena</taxon>
    </lineage>
</organism>
<gene>
    <name evidence="2" type="ORF">EIK79_07330</name>
</gene>
<evidence type="ECO:0000313" key="2">
    <source>
        <dbReference type="EMBL" id="RRJ31517.1"/>
    </source>
</evidence>
<dbReference type="OrthoDB" id="200377at2157"/>
<dbReference type="Proteomes" id="UP000282322">
    <property type="component" value="Unassembled WGS sequence"/>
</dbReference>
<dbReference type="EMBL" id="RRCH01000014">
    <property type="protein sequence ID" value="RRJ31517.1"/>
    <property type="molecule type" value="Genomic_DNA"/>
</dbReference>